<dbReference type="FunFam" id="2.20.20.110:FF:000001">
    <property type="entry name" value="DNA repair protein complementing XP-C cells"/>
    <property type="match status" value="1"/>
</dbReference>
<dbReference type="InterPro" id="IPR018325">
    <property type="entry name" value="Rad4/PNGase_transGLS-fold"/>
</dbReference>
<evidence type="ECO:0000256" key="5">
    <source>
        <dbReference type="ARBA" id="ARBA00023125"/>
    </source>
</evidence>
<dbReference type="GO" id="GO:0003684">
    <property type="term" value="F:damaged DNA binding"/>
    <property type="evidence" value="ECO:0007669"/>
    <property type="project" value="InterPro"/>
</dbReference>
<evidence type="ECO:0000256" key="8">
    <source>
        <dbReference type="SAM" id="MobiDB-lite"/>
    </source>
</evidence>
<dbReference type="RefSeq" id="XP_033781829.1">
    <property type="nucleotide sequence ID" value="XM_033925938.1"/>
</dbReference>
<dbReference type="Gene3D" id="2.20.20.110">
    <property type="entry name" value="Rad4, beta-hairpin domain BHD1"/>
    <property type="match status" value="1"/>
</dbReference>
<proteinExistence type="inferred from homology"/>
<keyword evidence="7" id="KW-0539">Nucleus</keyword>
<dbReference type="InterPro" id="IPR018327">
    <property type="entry name" value="BHD_2"/>
</dbReference>
<evidence type="ECO:0000256" key="2">
    <source>
        <dbReference type="ARBA" id="ARBA00009525"/>
    </source>
</evidence>
<dbReference type="GO" id="GO:0006289">
    <property type="term" value="P:nucleotide-excision repair"/>
    <property type="evidence" value="ECO:0007669"/>
    <property type="project" value="InterPro"/>
</dbReference>
<comment type="similarity">
    <text evidence="2">Belongs to the XPC family.</text>
</comment>
<dbReference type="Pfam" id="PF03835">
    <property type="entry name" value="Rad4"/>
    <property type="match status" value="1"/>
</dbReference>
<dbReference type="SMART" id="SM01031">
    <property type="entry name" value="BHD_2"/>
    <property type="match status" value="1"/>
</dbReference>
<dbReference type="SMART" id="SM01030">
    <property type="entry name" value="BHD_1"/>
    <property type="match status" value="1"/>
</dbReference>
<feature type="compositionally biased region" description="Acidic residues" evidence="8">
    <location>
        <begin position="118"/>
        <end position="132"/>
    </location>
</feature>
<feature type="compositionally biased region" description="Low complexity" evidence="8">
    <location>
        <begin position="332"/>
        <end position="341"/>
    </location>
</feature>
<dbReference type="InterPro" id="IPR018326">
    <property type="entry name" value="Rad4_beta-hairpin_dom1"/>
</dbReference>
<feature type="region of interest" description="Disordered" evidence="8">
    <location>
        <begin position="870"/>
        <end position="933"/>
    </location>
</feature>
<feature type="domain" description="Rad4 beta-hairpin" evidence="10">
    <location>
        <begin position="679"/>
        <end position="739"/>
    </location>
</feature>
<feature type="domain" description="Rad4 beta-hairpin" evidence="11">
    <location>
        <begin position="746"/>
        <end position="820"/>
    </location>
</feature>
<dbReference type="Pfam" id="PF10404">
    <property type="entry name" value="BHD_2"/>
    <property type="match status" value="1"/>
</dbReference>
<dbReference type="GO" id="GO:0000111">
    <property type="term" value="C:nucleotide-excision repair factor 2 complex"/>
    <property type="evidence" value="ECO:0007669"/>
    <property type="project" value="TreeGrafter"/>
</dbReference>
<feature type="compositionally biased region" description="Polar residues" evidence="8">
    <location>
        <begin position="469"/>
        <end position="480"/>
    </location>
</feature>
<dbReference type="GO" id="GO:0003697">
    <property type="term" value="F:single-stranded DNA binding"/>
    <property type="evidence" value="ECO:0007669"/>
    <property type="project" value="TreeGrafter"/>
</dbReference>
<evidence type="ECO:0000259" key="10">
    <source>
        <dbReference type="SMART" id="SM01031"/>
    </source>
</evidence>
<dbReference type="InterPro" id="IPR018328">
    <property type="entry name" value="Rad4_beta-hairpin_dom3"/>
</dbReference>
<dbReference type="PANTHER" id="PTHR12135">
    <property type="entry name" value="DNA REPAIR PROTEIN XP-C / RAD4"/>
    <property type="match status" value="1"/>
</dbReference>
<dbReference type="GO" id="GO:0005737">
    <property type="term" value="C:cytoplasm"/>
    <property type="evidence" value="ECO:0007669"/>
    <property type="project" value="TreeGrafter"/>
</dbReference>
<name>A0A6P8PD98_GEOSA</name>
<evidence type="ECO:0000259" key="9">
    <source>
        <dbReference type="SMART" id="SM01030"/>
    </source>
</evidence>
<dbReference type="GeneID" id="117351119"/>
<dbReference type="InterPro" id="IPR004583">
    <property type="entry name" value="DNA_repair_Rad4"/>
</dbReference>
<feature type="compositionally biased region" description="Basic residues" evidence="8">
    <location>
        <begin position="42"/>
        <end position="53"/>
    </location>
</feature>
<feature type="compositionally biased region" description="Basic and acidic residues" evidence="8">
    <location>
        <begin position="81"/>
        <end position="107"/>
    </location>
</feature>
<dbReference type="Pfam" id="PF10405">
    <property type="entry name" value="BHD_3"/>
    <property type="match status" value="1"/>
</dbReference>
<dbReference type="Proteomes" id="UP000515159">
    <property type="component" value="Chromosome 17"/>
</dbReference>
<dbReference type="Gene3D" id="3.30.70.2460">
    <property type="entry name" value="Rad4, beta-hairpin domain BHD3"/>
    <property type="match status" value="1"/>
</dbReference>
<feature type="region of interest" description="Disordered" evidence="8">
    <location>
        <begin position="319"/>
        <end position="505"/>
    </location>
</feature>
<dbReference type="AlphaFoldDB" id="A0A6P8PD98"/>
<dbReference type="InParanoid" id="A0A6P8PD98"/>
<dbReference type="CTD" id="7508"/>
<dbReference type="NCBIfam" id="TIGR00605">
    <property type="entry name" value="rad4"/>
    <property type="match status" value="1"/>
</dbReference>
<evidence type="ECO:0000313" key="12">
    <source>
        <dbReference type="Proteomes" id="UP000515159"/>
    </source>
</evidence>
<reference evidence="13" key="1">
    <citation type="submission" date="2025-08" db="UniProtKB">
        <authorList>
            <consortium name="RefSeq"/>
        </authorList>
    </citation>
    <scope>IDENTIFICATION</scope>
</reference>
<keyword evidence="12" id="KW-1185">Reference proteome</keyword>
<gene>
    <name evidence="13" type="primary">XPC</name>
</gene>
<sequence>MAKRKGSVDASTGAGGSKKKAKRELEAKAAEHRRHDDPANVFKKKKAPVKKNLPRAPGEKDVKGAAKSGALKVAARAVRQKKTEAESQRKKEIVKNEGRQKAEEVSHHALHISGNDSDSGDSEDESEDDWEEVEELPVLAPDGSGVAARPELVPPINPVEIEIETPEQAKKRERKEKRKAEFEAYLRRMMNRFNKDVREDTHKVHLLCLLGNGFYRNRVCSLPDLQAVALSIIPANFIKVPVDRVDGLYLSDLLKWFIATFTLNANLSTEENESLQSTLERRFGIYSMRDEGEMVHMLLIILRALQLVCRLVLSLQPLPLKDPPGKGKRSSGAKSSRTGSPGPKGSNKGNKDAVRKNNVRKQKKSRSEESSEEEADEKPEVQIPSGTKRAAAAPAKNSRRSSKKQKGSTEGLTKAEAKNNRRRRVASKVSYAEESGSDDSTDSDFQFSESEDSNFSDGDYRKPARTQKRSSGTQKVNTARESVGKAEHPKVQVLPQSSSKKRNKIISSDEEEELRVVAVAKGTDQWLEVFLEHDSKWACIDCIHGVVGQPQLCYKLATKPVMYIVGIDNKGYTKDITKRYDTMWMTSTRKRRIDPEWWRETLEAYRSPFTEREKKEDLELHTKLLDQPLPTSITEFKNHPLYALKRHLLKYEAIYPDTAAILGYCRGEAVYARDCVHTLHSRDTWLKDARVVCLGEVPYKMVKGQSNRARKARLADPEKQDASDLALFGLWQTEDYQPPVAVDGKVPRNEYGNVYLFKPSMLPIGCCHLQLSNLHRVARKLDIDCVPAVTGFDFHCGFSHPVTNGYIVCEEHKDALLSAWDNEQANIERKEKEKREKRALSNWKLLVKGLLIRERLKQRFGSKQEATGSAAVAGAEFSSDEEGAELETTAGHLTASWPQNRQAEEQKEAKPLKKSRRQQKGDASHLFPFEKLQ</sequence>
<evidence type="ECO:0000256" key="3">
    <source>
        <dbReference type="ARBA" id="ARBA00022553"/>
    </source>
</evidence>
<accession>A0A6P8PD98</accession>
<evidence type="ECO:0000313" key="13">
    <source>
        <dbReference type="RefSeq" id="XP_033781829.1"/>
    </source>
</evidence>
<feature type="region of interest" description="Disordered" evidence="8">
    <location>
        <begin position="1"/>
        <end position="132"/>
    </location>
</feature>
<dbReference type="InterPro" id="IPR036985">
    <property type="entry name" value="Transglutaminase-like_sf"/>
</dbReference>
<evidence type="ECO:0000256" key="6">
    <source>
        <dbReference type="ARBA" id="ARBA00023204"/>
    </source>
</evidence>
<dbReference type="InterPro" id="IPR018026">
    <property type="entry name" value="DNA_repair_Rad4-like"/>
</dbReference>
<dbReference type="InterPro" id="IPR038765">
    <property type="entry name" value="Papain-like_cys_pep_sf"/>
</dbReference>
<dbReference type="SMART" id="SM01032">
    <property type="entry name" value="BHD_3"/>
    <property type="match status" value="1"/>
</dbReference>
<dbReference type="Pfam" id="PF10403">
    <property type="entry name" value="BHD_1"/>
    <property type="match status" value="1"/>
</dbReference>
<evidence type="ECO:0000256" key="4">
    <source>
        <dbReference type="ARBA" id="ARBA00022763"/>
    </source>
</evidence>
<dbReference type="GO" id="GO:0006298">
    <property type="term" value="P:mismatch repair"/>
    <property type="evidence" value="ECO:0007669"/>
    <property type="project" value="TreeGrafter"/>
</dbReference>
<dbReference type="FunFam" id="3.30.70.2460:FF:000001">
    <property type="entry name" value="DNA repair protein Rad4 family"/>
    <property type="match status" value="1"/>
</dbReference>
<comment type="subcellular location">
    <subcellularLocation>
        <location evidence="1">Nucleus</location>
    </subcellularLocation>
</comment>
<evidence type="ECO:0000259" key="11">
    <source>
        <dbReference type="SMART" id="SM01032"/>
    </source>
</evidence>
<feature type="domain" description="Rad4 beta-hairpin" evidence="9">
    <location>
        <begin position="625"/>
        <end position="677"/>
    </location>
</feature>
<dbReference type="FunCoup" id="A0A6P8PD98">
    <property type="interactions" value="3503"/>
</dbReference>
<keyword evidence="5" id="KW-0238">DNA-binding</keyword>
<evidence type="ECO:0000256" key="1">
    <source>
        <dbReference type="ARBA" id="ARBA00004123"/>
    </source>
</evidence>
<evidence type="ECO:0000256" key="7">
    <source>
        <dbReference type="ARBA" id="ARBA00023242"/>
    </source>
</evidence>
<dbReference type="PANTHER" id="PTHR12135:SF0">
    <property type="entry name" value="DNA REPAIR PROTEIN COMPLEMENTING XP-C CELLS"/>
    <property type="match status" value="1"/>
</dbReference>
<dbReference type="Gene3D" id="3.90.260.10">
    <property type="entry name" value="Transglutaminase-like"/>
    <property type="match status" value="1"/>
</dbReference>
<feature type="compositionally biased region" description="Basic and acidic residues" evidence="8">
    <location>
        <begin position="902"/>
        <end position="911"/>
    </location>
</feature>
<keyword evidence="6" id="KW-0234">DNA repair</keyword>
<dbReference type="OrthoDB" id="300780at2759"/>
<dbReference type="KEGG" id="gsh:117351119"/>
<dbReference type="GO" id="GO:0071942">
    <property type="term" value="C:XPC complex"/>
    <property type="evidence" value="ECO:0007669"/>
    <property type="project" value="TreeGrafter"/>
</dbReference>
<dbReference type="SUPFAM" id="SSF54001">
    <property type="entry name" value="Cysteine proteinases"/>
    <property type="match status" value="1"/>
</dbReference>
<keyword evidence="4" id="KW-0227">DNA damage</keyword>
<protein>
    <submittedName>
        <fullName evidence="13">DNA repair protein complementing XP-C cells isoform X1</fullName>
    </submittedName>
</protein>
<feature type="compositionally biased region" description="Basic residues" evidence="8">
    <location>
        <begin position="397"/>
        <end position="406"/>
    </location>
</feature>
<feature type="compositionally biased region" description="Basic and acidic residues" evidence="8">
    <location>
        <begin position="23"/>
        <end position="38"/>
    </location>
</feature>
<keyword evidence="3" id="KW-0597">Phosphoprotein</keyword>
<organism evidence="12 13">
    <name type="scientific">Geotrypetes seraphini</name>
    <name type="common">Gaboon caecilian</name>
    <name type="synonym">Caecilia seraphini</name>
    <dbReference type="NCBI Taxonomy" id="260995"/>
    <lineage>
        <taxon>Eukaryota</taxon>
        <taxon>Metazoa</taxon>
        <taxon>Chordata</taxon>
        <taxon>Craniata</taxon>
        <taxon>Vertebrata</taxon>
        <taxon>Euteleostomi</taxon>
        <taxon>Amphibia</taxon>
        <taxon>Gymnophiona</taxon>
        <taxon>Geotrypetes</taxon>
    </lineage>
</organism>
<dbReference type="InterPro" id="IPR042488">
    <property type="entry name" value="Rad4_BHD3_sf"/>
</dbReference>